<evidence type="ECO:0000256" key="6">
    <source>
        <dbReference type="PROSITE-ProRule" id="PRU00775"/>
    </source>
</evidence>
<keyword evidence="4" id="KW-0793">Thylakoid</keyword>
<sequence>MALPLLDYKPTTQNQRVKSFGVADLNEDTPYIYRLEDCGSASDVDTLIGAAYRQVFSEHEVLKFNRQPHIESQIKNGNLTVRDFIRGLAKSEAFYRLVVSVNDNYRLVDVCLRRFLGRSAYNQDEKIAWSIKIATVGFYGFVDALLDSEEYTNSFGDYTVPYQRKRKEGRPFNLVTPRYGEEFREKAGTVTTDWRFTLEKFYSRKYQESKLAEGDPRKFRNMAASVSNSRNYAQRVSAHDIDYLNKVPVRGRR</sequence>
<proteinExistence type="inferred from homology"/>
<evidence type="ECO:0000256" key="4">
    <source>
        <dbReference type="ARBA" id="ARBA00023078"/>
    </source>
</evidence>
<dbReference type="InterPro" id="IPR016470">
    <property type="entry name" value="Phycobilisome"/>
</dbReference>
<comment type="caution">
    <text evidence="8">The sequence shown here is derived from an EMBL/GenBank/DDBJ whole genome shotgun (WGS) entry which is preliminary data.</text>
</comment>
<protein>
    <submittedName>
        <fullName evidence="8">Phycobilisome rod-core linker polypeptide</fullName>
    </submittedName>
</protein>
<comment type="subcellular location">
    <subcellularLocation>
        <location evidence="1">Endomembrane system</location>
    </subcellularLocation>
</comment>
<evidence type="ECO:0000256" key="2">
    <source>
        <dbReference type="ARBA" id="ARBA00022549"/>
    </source>
</evidence>
<dbReference type="Pfam" id="PF00427">
    <property type="entry name" value="PBS_linker_poly"/>
    <property type="match status" value="1"/>
</dbReference>
<evidence type="ECO:0000256" key="5">
    <source>
        <dbReference type="ARBA" id="ARBA00023136"/>
    </source>
</evidence>
<dbReference type="PIRSF" id="PIRSF005898">
    <property type="entry name" value="Phycobilisome_CpeC/CpcI"/>
    <property type="match status" value="1"/>
</dbReference>
<feature type="domain" description="PBS-linker" evidence="7">
    <location>
        <begin position="11"/>
        <end position="191"/>
    </location>
</feature>
<keyword evidence="2" id="KW-0042">Antenna complex</keyword>
<dbReference type="PANTHER" id="PTHR34011">
    <property type="entry name" value="PHYCOBILISOME 32.1 KDA LINKER POLYPEPTIDE, PHYCOCYANIN-ASSOCIATED, ROD 2-RELATED"/>
    <property type="match status" value="1"/>
</dbReference>
<comment type="similarity">
    <text evidence="6">Belongs to the phycobilisome linker protein family.</text>
</comment>
<evidence type="ECO:0000313" key="8">
    <source>
        <dbReference type="EMBL" id="MDL5056477.1"/>
    </source>
</evidence>
<dbReference type="PROSITE" id="PS51445">
    <property type="entry name" value="PBS_LINKER"/>
    <property type="match status" value="1"/>
</dbReference>
<evidence type="ECO:0000259" key="7">
    <source>
        <dbReference type="PROSITE" id="PS51445"/>
    </source>
</evidence>
<organism evidence="8 9">
    <name type="scientific">Geitlerinema calcuttense NRMC-F 0142</name>
    <dbReference type="NCBI Taxonomy" id="2922238"/>
    <lineage>
        <taxon>Bacteria</taxon>
        <taxon>Bacillati</taxon>
        <taxon>Cyanobacteriota</taxon>
        <taxon>Cyanophyceae</taxon>
        <taxon>Geitlerinematales</taxon>
        <taxon>Geitlerinemataceae</taxon>
        <taxon>Geitlerinema</taxon>
    </lineage>
</organism>
<dbReference type="EMBL" id="JASVEJ010000012">
    <property type="protein sequence ID" value="MDL5056477.1"/>
    <property type="molecule type" value="Genomic_DNA"/>
</dbReference>
<evidence type="ECO:0000256" key="3">
    <source>
        <dbReference type="ARBA" id="ARBA00022738"/>
    </source>
</evidence>
<evidence type="ECO:0000313" key="9">
    <source>
        <dbReference type="Proteomes" id="UP001230986"/>
    </source>
</evidence>
<name>A0ABT7LY34_9CYAN</name>
<accession>A0ABT7LY34</accession>
<reference evidence="8 9" key="1">
    <citation type="submission" date="2023-06" db="EMBL/GenBank/DDBJ databases">
        <title>Whole genome sequence of Oscillatoria calcuttensis NRMC-F 0142.</title>
        <authorList>
            <person name="Shakena Fathima T."/>
            <person name="Muralitharan G."/>
            <person name="Thajuddin N."/>
        </authorList>
    </citation>
    <scope>NUCLEOTIDE SEQUENCE [LARGE SCALE GENOMIC DNA]</scope>
    <source>
        <strain evidence="8 9">NRMC-F 0142</strain>
    </source>
</reference>
<dbReference type="InterPro" id="IPR001297">
    <property type="entry name" value="PBS_linker_dom"/>
</dbReference>
<dbReference type="Gene3D" id="1.10.3130.20">
    <property type="entry name" value="Phycobilisome linker domain"/>
    <property type="match status" value="1"/>
</dbReference>
<dbReference type="InterPro" id="IPR038255">
    <property type="entry name" value="PBS_linker_sf"/>
</dbReference>
<dbReference type="RefSeq" id="WP_286004225.1">
    <property type="nucleotide sequence ID" value="NZ_JASVEJ010000012.1"/>
</dbReference>
<keyword evidence="3 6" id="KW-0605">Phycobilisome</keyword>
<evidence type="ECO:0000256" key="1">
    <source>
        <dbReference type="ARBA" id="ARBA00004308"/>
    </source>
</evidence>
<dbReference type="Proteomes" id="UP001230986">
    <property type="component" value="Unassembled WGS sequence"/>
</dbReference>
<gene>
    <name evidence="8" type="ORF">QQ055_03200</name>
</gene>
<keyword evidence="9" id="KW-1185">Reference proteome</keyword>
<keyword evidence="5" id="KW-0472">Membrane</keyword>